<keyword evidence="3" id="KW-1185">Reference proteome</keyword>
<dbReference type="RefSeq" id="WP_117313733.1">
    <property type="nucleotide sequence ID" value="NZ_JBHRUJ010000006.1"/>
</dbReference>
<dbReference type="EMBL" id="JBHRUJ010000006">
    <property type="protein sequence ID" value="MFC3210372.1"/>
    <property type="molecule type" value="Genomic_DNA"/>
</dbReference>
<gene>
    <name evidence="2" type="ORF">ACFOEJ_04685</name>
</gene>
<name>A0ABV7KLN9_PLAOK</name>
<accession>A0ABV7KLN9</accession>
<sequence length="258" mass="29237">MLYNPRKHPEWLEPHSLQWYQQLGDSQKAYLYPWKSSVDGPDGETVFDNEVLKLTKGKKVLDVGCGHGEFAIMCSRFAEEVTGFDAIDSFLESGLEKEKHNLKFVLGNTKEGLPFADNEFDIAYIRKGPTSAYKDLKRIVKNEGGIRGLHPGDFSGKELADLFPGFFNPLKGTPILDKIKGVLQECSFTKTEIEIIETIEYLHEPMDVIRYGCFGQSLNLISAVEKEGLINIKRIFEKEAGRKGLSITHSRYMIRVEL</sequence>
<dbReference type="GO" id="GO:0032259">
    <property type="term" value="P:methylation"/>
    <property type="evidence" value="ECO:0007669"/>
    <property type="project" value="UniProtKB-KW"/>
</dbReference>
<dbReference type="InterPro" id="IPR041698">
    <property type="entry name" value="Methyltransf_25"/>
</dbReference>
<dbReference type="InterPro" id="IPR029063">
    <property type="entry name" value="SAM-dependent_MTases_sf"/>
</dbReference>
<dbReference type="Proteomes" id="UP001595625">
    <property type="component" value="Unassembled WGS sequence"/>
</dbReference>
<organism evidence="2 3">
    <name type="scientific">Planomicrobium okeanokoites</name>
    <name type="common">Planococcus okeanokoites</name>
    <name type="synonym">Flavobacterium okeanokoites</name>
    <dbReference type="NCBI Taxonomy" id="244"/>
    <lineage>
        <taxon>Bacteria</taxon>
        <taxon>Bacillati</taxon>
        <taxon>Bacillota</taxon>
        <taxon>Bacilli</taxon>
        <taxon>Bacillales</taxon>
        <taxon>Caryophanaceae</taxon>
        <taxon>Planomicrobium</taxon>
    </lineage>
</organism>
<feature type="domain" description="Methyltransferase" evidence="1">
    <location>
        <begin position="60"/>
        <end position="137"/>
    </location>
</feature>
<reference evidence="3" key="1">
    <citation type="journal article" date="2019" name="Int. J. Syst. Evol. Microbiol.">
        <title>The Global Catalogue of Microorganisms (GCM) 10K type strain sequencing project: providing services to taxonomists for standard genome sequencing and annotation.</title>
        <authorList>
            <consortium name="The Broad Institute Genomics Platform"/>
            <consortium name="The Broad Institute Genome Sequencing Center for Infectious Disease"/>
            <person name="Wu L."/>
            <person name="Ma J."/>
        </authorList>
    </citation>
    <scope>NUCLEOTIDE SEQUENCE [LARGE SCALE GENOMIC DNA]</scope>
    <source>
        <strain evidence="3">CCM 320</strain>
    </source>
</reference>
<protein>
    <submittedName>
        <fullName evidence="2">Class I SAM-dependent methyltransferase</fullName>
        <ecNumber evidence="2">2.1.1.-</ecNumber>
    </submittedName>
</protein>
<evidence type="ECO:0000313" key="2">
    <source>
        <dbReference type="EMBL" id="MFC3210372.1"/>
    </source>
</evidence>
<dbReference type="CDD" id="cd02440">
    <property type="entry name" value="AdoMet_MTases"/>
    <property type="match status" value="1"/>
</dbReference>
<dbReference type="Pfam" id="PF13649">
    <property type="entry name" value="Methyltransf_25"/>
    <property type="match status" value="1"/>
</dbReference>
<dbReference type="EC" id="2.1.1.-" evidence="2"/>
<dbReference type="SUPFAM" id="SSF53335">
    <property type="entry name" value="S-adenosyl-L-methionine-dependent methyltransferases"/>
    <property type="match status" value="1"/>
</dbReference>
<keyword evidence="2" id="KW-0808">Transferase</keyword>
<evidence type="ECO:0000259" key="1">
    <source>
        <dbReference type="Pfam" id="PF13649"/>
    </source>
</evidence>
<keyword evidence="2" id="KW-0489">Methyltransferase</keyword>
<comment type="caution">
    <text evidence="2">The sequence shown here is derived from an EMBL/GenBank/DDBJ whole genome shotgun (WGS) entry which is preliminary data.</text>
</comment>
<dbReference type="GO" id="GO:0008168">
    <property type="term" value="F:methyltransferase activity"/>
    <property type="evidence" value="ECO:0007669"/>
    <property type="project" value="UniProtKB-KW"/>
</dbReference>
<dbReference type="Gene3D" id="3.40.50.150">
    <property type="entry name" value="Vaccinia Virus protein VP39"/>
    <property type="match status" value="1"/>
</dbReference>
<proteinExistence type="predicted"/>
<evidence type="ECO:0000313" key="3">
    <source>
        <dbReference type="Proteomes" id="UP001595625"/>
    </source>
</evidence>